<evidence type="ECO:0000313" key="2">
    <source>
        <dbReference type="Proteomes" id="UP001202402"/>
    </source>
</evidence>
<name>A0ABS9R5C8_9FIRM</name>
<protein>
    <submittedName>
        <fullName evidence="1">Uncharacterized protein</fullName>
    </submittedName>
</protein>
<evidence type="ECO:0000313" key="1">
    <source>
        <dbReference type="EMBL" id="MCH4284858.1"/>
    </source>
</evidence>
<sequence length="355" mass="41511">MEIKDIYFDPAYHTEVLSFQVNNGSGFLYEVYYDEDEHQYIQLCAGNKPLVELEDECYFISTHEAFLRCGLQDDEVLPYTWDTTYTSLQDAFHKLQPLFQSLMNGEYRLMLCECIPTKGDHSFFWNSEAGYASASCTFDDMKYIEGRPLFLYPSQSVKRYNPRQMEYYEKHSEAYAIAYYIGGFGCVLLDGHHKACAAAKCGRKLKTAVIVPVRTTHMRTPLPHKTDSIQSRKWDQDIVQNCKKYMTVIDAIHIEDIDLKTAQQIADATINQNVKEIKSYDIYSIALRLYADADQRLLPYVKCYLFDDFFHIYHAELIEILSKNVNEEIQKIFLEYIIQYDNIDDDLYQILCDNI</sequence>
<keyword evidence="2" id="KW-1185">Reference proteome</keyword>
<proteinExistence type="predicted"/>
<gene>
    <name evidence="1" type="ORF">LQE99_06905</name>
</gene>
<organism evidence="1 2">
    <name type="scientific">Amedibacillus hominis</name>
    <dbReference type="NCBI Taxonomy" id="2897776"/>
    <lineage>
        <taxon>Bacteria</taxon>
        <taxon>Bacillati</taxon>
        <taxon>Bacillota</taxon>
        <taxon>Erysipelotrichia</taxon>
        <taxon>Erysipelotrichales</taxon>
        <taxon>Erysipelotrichaceae</taxon>
        <taxon>Amedibacillus</taxon>
    </lineage>
</organism>
<reference evidence="1 2" key="1">
    <citation type="submission" date="2022-02" db="EMBL/GenBank/DDBJ databases">
        <title>Genome of Erysipelotrichaceae sp. nov. NSJ-176 isolated from human feces.</title>
        <authorList>
            <person name="Abdugheni R."/>
        </authorList>
    </citation>
    <scope>NUCLEOTIDE SEQUENCE [LARGE SCALE GENOMIC DNA]</scope>
    <source>
        <strain evidence="1 2">NSJ-176</strain>
    </source>
</reference>
<comment type="caution">
    <text evidence="1">The sequence shown here is derived from an EMBL/GenBank/DDBJ whole genome shotgun (WGS) entry which is preliminary data.</text>
</comment>
<accession>A0ABS9R5C8</accession>
<dbReference type="Proteomes" id="UP001202402">
    <property type="component" value="Unassembled WGS sequence"/>
</dbReference>
<dbReference type="RefSeq" id="WP_117452742.1">
    <property type="nucleotide sequence ID" value="NZ_JAKVPQ010000004.1"/>
</dbReference>
<dbReference type="EMBL" id="JAKVPQ010000004">
    <property type="protein sequence ID" value="MCH4284858.1"/>
    <property type="molecule type" value="Genomic_DNA"/>
</dbReference>